<gene>
    <name evidence="1" type="ORF">Tci_479768</name>
</gene>
<sequence length="116" mass="13160">MCPVCKGGVETTSHLFFQCVLSKQIMRKVSLWWDVDYTDVSSYEEWRVWLVSIRIPNKLKSMMEGVFYEMLRLLVARLISGAASSSEHSFLLGRLLTFRSAVPPTAVLSDDTALLV</sequence>
<name>A0A699I318_TANCI</name>
<comment type="caution">
    <text evidence="1">The sequence shown here is derived from an EMBL/GenBank/DDBJ whole genome shotgun (WGS) entry which is preliminary data.</text>
</comment>
<reference evidence="1" key="1">
    <citation type="journal article" date="2019" name="Sci. Rep.">
        <title>Draft genome of Tanacetum cinerariifolium, the natural source of mosquito coil.</title>
        <authorList>
            <person name="Yamashiro T."/>
            <person name="Shiraishi A."/>
            <person name="Satake H."/>
            <person name="Nakayama K."/>
        </authorList>
    </citation>
    <scope>NUCLEOTIDE SEQUENCE</scope>
</reference>
<organism evidence="1">
    <name type="scientific">Tanacetum cinerariifolium</name>
    <name type="common">Dalmatian daisy</name>
    <name type="synonym">Chrysanthemum cinerariifolium</name>
    <dbReference type="NCBI Taxonomy" id="118510"/>
    <lineage>
        <taxon>Eukaryota</taxon>
        <taxon>Viridiplantae</taxon>
        <taxon>Streptophyta</taxon>
        <taxon>Embryophyta</taxon>
        <taxon>Tracheophyta</taxon>
        <taxon>Spermatophyta</taxon>
        <taxon>Magnoliopsida</taxon>
        <taxon>eudicotyledons</taxon>
        <taxon>Gunneridae</taxon>
        <taxon>Pentapetalae</taxon>
        <taxon>asterids</taxon>
        <taxon>campanulids</taxon>
        <taxon>Asterales</taxon>
        <taxon>Asteraceae</taxon>
        <taxon>Asteroideae</taxon>
        <taxon>Anthemideae</taxon>
        <taxon>Anthemidinae</taxon>
        <taxon>Tanacetum</taxon>
    </lineage>
</organism>
<protein>
    <submittedName>
        <fullName evidence="1">RNA-directed DNA polymerase, eukaryota</fullName>
    </submittedName>
</protein>
<dbReference type="EMBL" id="BKCJ010238539">
    <property type="protein sequence ID" value="GEZ07795.1"/>
    <property type="molecule type" value="Genomic_DNA"/>
</dbReference>
<keyword evidence="1" id="KW-0695">RNA-directed DNA polymerase</keyword>
<proteinExistence type="predicted"/>
<dbReference type="AlphaFoldDB" id="A0A699I318"/>
<dbReference type="GO" id="GO:0003964">
    <property type="term" value="F:RNA-directed DNA polymerase activity"/>
    <property type="evidence" value="ECO:0007669"/>
    <property type="project" value="UniProtKB-KW"/>
</dbReference>
<evidence type="ECO:0000313" key="1">
    <source>
        <dbReference type="EMBL" id="GEZ07795.1"/>
    </source>
</evidence>
<accession>A0A699I318</accession>
<keyword evidence="1" id="KW-0808">Transferase</keyword>
<keyword evidence="1" id="KW-0548">Nucleotidyltransferase</keyword>